<dbReference type="PANTHER" id="PTHR31639">
    <property type="entry name" value="F-BOX PROTEIN-LIKE"/>
    <property type="match status" value="1"/>
</dbReference>
<evidence type="ECO:0000259" key="1">
    <source>
        <dbReference type="Pfam" id="PF00646"/>
    </source>
</evidence>
<sequence>MKQRDRISNLPWEVLDSILVRLPLKQVVQTSILSKTWRRKWTCISQFVIDDKIIPNSIRDIVARWGFITTILHQVQSHDRVCAIEKFKLSAYCCPDRSDLYQCIHFLANKGLKELILKESAFFNRSNFKLPCSLFSCPQLNRLELSCCVIDPPLETHIGFKSLTSLQLNKVCITGCVLERLIVNCPLLEKLTLLHLVHPIFLKIRNPKLKYLEIYSNFEDVCLANSPSLLGVDICWRAWEWENDQYYGESNLSRVVGHLHAIERLTLHSRFLEVHARQFFISV</sequence>
<evidence type="ECO:0000259" key="2">
    <source>
        <dbReference type="Pfam" id="PF24758"/>
    </source>
</evidence>
<proteinExistence type="predicted"/>
<dbReference type="Pfam" id="PF24758">
    <property type="entry name" value="LRR_At5g56370"/>
    <property type="match status" value="1"/>
</dbReference>
<protein>
    <recommendedName>
        <fullName evidence="5">F-box domain-containing protein</fullName>
    </recommendedName>
</protein>
<dbReference type="Proteomes" id="UP001457282">
    <property type="component" value="Unassembled WGS sequence"/>
</dbReference>
<dbReference type="InterPro" id="IPR055411">
    <property type="entry name" value="LRR_FXL15/At3g58940/PEG3-like"/>
</dbReference>
<dbReference type="InterPro" id="IPR032675">
    <property type="entry name" value="LRR_dom_sf"/>
</dbReference>
<feature type="domain" description="F-box/LRR-repeat protein 15/At3g58940/PEG3-like LRR" evidence="2">
    <location>
        <begin position="103"/>
        <end position="232"/>
    </location>
</feature>
<gene>
    <name evidence="3" type="ORF">M0R45_033143</name>
</gene>
<dbReference type="Pfam" id="PF00646">
    <property type="entry name" value="F-box"/>
    <property type="match status" value="1"/>
</dbReference>
<dbReference type="SUPFAM" id="SSF81383">
    <property type="entry name" value="F-box domain"/>
    <property type="match status" value="1"/>
</dbReference>
<dbReference type="InterPro" id="IPR036047">
    <property type="entry name" value="F-box-like_dom_sf"/>
</dbReference>
<dbReference type="PANTHER" id="PTHR31639:SF278">
    <property type="entry name" value="F-BOX DOMAIN-CONTAINING PROTEIN"/>
    <property type="match status" value="1"/>
</dbReference>
<keyword evidence="4" id="KW-1185">Reference proteome</keyword>
<accession>A0AAW1WKC2</accession>
<dbReference type="InterPro" id="IPR001810">
    <property type="entry name" value="F-box_dom"/>
</dbReference>
<reference evidence="3 4" key="1">
    <citation type="journal article" date="2023" name="G3 (Bethesda)">
        <title>A chromosome-length genome assembly and annotation of blackberry (Rubus argutus, cv. 'Hillquist').</title>
        <authorList>
            <person name="Bruna T."/>
            <person name="Aryal R."/>
            <person name="Dudchenko O."/>
            <person name="Sargent D.J."/>
            <person name="Mead D."/>
            <person name="Buti M."/>
            <person name="Cavallini A."/>
            <person name="Hytonen T."/>
            <person name="Andres J."/>
            <person name="Pham M."/>
            <person name="Weisz D."/>
            <person name="Mascagni F."/>
            <person name="Usai G."/>
            <person name="Natali L."/>
            <person name="Bassil N."/>
            <person name="Fernandez G.E."/>
            <person name="Lomsadze A."/>
            <person name="Armour M."/>
            <person name="Olukolu B."/>
            <person name="Poorten T."/>
            <person name="Britton C."/>
            <person name="Davik J."/>
            <person name="Ashrafi H."/>
            <person name="Aiden E.L."/>
            <person name="Borodovsky M."/>
            <person name="Worthington M."/>
        </authorList>
    </citation>
    <scope>NUCLEOTIDE SEQUENCE [LARGE SCALE GENOMIC DNA]</scope>
    <source>
        <strain evidence="3">PI 553951</strain>
    </source>
</reference>
<comment type="caution">
    <text evidence="3">The sequence shown here is derived from an EMBL/GenBank/DDBJ whole genome shotgun (WGS) entry which is preliminary data.</text>
</comment>
<dbReference type="AlphaFoldDB" id="A0AAW1WKC2"/>
<evidence type="ECO:0000313" key="4">
    <source>
        <dbReference type="Proteomes" id="UP001457282"/>
    </source>
</evidence>
<evidence type="ECO:0008006" key="5">
    <source>
        <dbReference type="Google" id="ProtNLM"/>
    </source>
</evidence>
<organism evidence="3 4">
    <name type="scientific">Rubus argutus</name>
    <name type="common">Southern blackberry</name>
    <dbReference type="NCBI Taxonomy" id="59490"/>
    <lineage>
        <taxon>Eukaryota</taxon>
        <taxon>Viridiplantae</taxon>
        <taxon>Streptophyta</taxon>
        <taxon>Embryophyta</taxon>
        <taxon>Tracheophyta</taxon>
        <taxon>Spermatophyta</taxon>
        <taxon>Magnoliopsida</taxon>
        <taxon>eudicotyledons</taxon>
        <taxon>Gunneridae</taxon>
        <taxon>Pentapetalae</taxon>
        <taxon>rosids</taxon>
        <taxon>fabids</taxon>
        <taxon>Rosales</taxon>
        <taxon>Rosaceae</taxon>
        <taxon>Rosoideae</taxon>
        <taxon>Rosoideae incertae sedis</taxon>
        <taxon>Rubus</taxon>
    </lineage>
</organism>
<name>A0AAW1WKC2_RUBAR</name>
<dbReference type="Gene3D" id="3.80.10.10">
    <property type="entry name" value="Ribonuclease Inhibitor"/>
    <property type="match status" value="1"/>
</dbReference>
<dbReference type="SUPFAM" id="SSF52047">
    <property type="entry name" value="RNI-like"/>
    <property type="match status" value="1"/>
</dbReference>
<evidence type="ECO:0000313" key="3">
    <source>
        <dbReference type="EMBL" id="KAK9924792.1"/>
    </source>
</evidence>
<feature type="domain" description="F-box" evidence="1">
    <location>
        <begin position="7"/>
        <end position="41"/>
    </location>
</feature>
<dbReference type="EMBL" id="JBEDUW010000006">
    <property type="protein sequence ID" value="KAK9924792.1"/>
    <property type="molecule type" value="Genomic_DNA"/>
</dbReference>